<proteinExistence type="predicted"/>
<feature type="region of interest" description="Disordered" evidence="1">
    <location>
        <begin position="181"/>
        <end position="210"/>
    </location>
</feature>
<reference evidence="2 3" key="1">
    <citation type="submission" date="2019-12" db="EMBL/GenBank/DDBJ databases">
        <title>Sporaefaciens musculi gen. nov., sp. nov., a novel bacterium isolated from the caecum of an obese mouse.</title>
        <authorList>
            <person name="Rasmussen T.S."/>
            <person name="Streidl T."/>
            <person name="Hitch T.C.A."/>
            <person name="Wortmann E."/>
            <person name="Deptula P."/>
            <person name="Hansen M."/>
            <person name="Nielsen D.S."/>
            <person name="Clavel T."/>
            <person name="Vogensen F.K."/>
        </authorList>
    </citation>
    <scope>NUCLEOTIDE SEQUENCE [LARGE SCALE GENOMIC DNA]</scope>
    <source>
        <strain evidence="2 3">WCA-9-b2</strain>
    </source>
</reference>
<name>A0A7X3MEW7_9FIRM</name>
<dbReference type="EMBL" id="WUQX01000001">
    <property type="protein sequence ID" value="MXP75164.1"/>
    <property type="molecule type" value="Genomic_DNA"/>
</dbReference>
<accession>A0A7X3MEW7</accession>
<evidence type="ECO:0000313" key="2">
    <source>
        <dbReference type="EMBL" id="MXP75164.1"/>
    </source>
</evidence>
<protein>
    <submittedName>
        <fullName evidence="2">Uncharacterized protein</fullName>
    </submittedName>
</protein>
<feature type="compositionally biased region" description="Polar residues" evidence="1">
    <location>
        <begin position="182"/>
        <end position="191"/>
    </location>
</feature>
<dbReference type="RefSeq" id="WP_159750471.1">
    <property type="nucleotide sequence ID" value="NZ_WUQX01000001.1"/>
</dbReference>
<comment type="caution">
    <text evidence="2">The sequence shown here is derived from an EMBL/GenBank/DDBJ whole genome shotgun (WGS) entry which is preliminary data.</text>
</comment>
<evidence type="ECO:0000313" key="3">
    <source>
        <dbReference type="Proteomes" id="UP000460412"/>
    </source>
</evidence>
<dbReference type="Proteomes" id="UP000460412">
    <property type="component" value="Unassembled WGS sequence"/>
</dbReference>
<dbReference type="AlphaFoldDB" id="A0A7X3MEW7"/>
<sequence>MARKIDIEHLNTFTAYLAETIYNIFVRKQFGKGLSENDYTDEEKVKLSGIAEGANRTVTDVVLNITSENPIQNKAVKAEADRLQGEINQKVPSSRTVNGHALTGNISLTAADVGADASGSAASALGSAKSYTDKKIVDLIGGAPETLDTLKEVADALAANHDVVEALDAAIGTKASAEALQAHTNSQSNPHKVTKEQVGLGNVEDKTGAEIRGEMTKAEVEKALGYTPSAITNVPDVATNDQTPTFTQAAGRANIASGEKLSTILGKIMKWYADFKAVAFSGSYNDLSNRPSIPAAVAVKGNAESSYRTGNVNLTPENLGAASASHSHTAGQVSGLPSSLPANGGTANYANYLNAVNIPANANLNSYTTPGFYYCPANATVATLSNRPTGNAFFMIVGKHAGTFQLVVEYMASGFKAYMRNYYNGTWGVWARIYTTIDKPSTGDIGAAASGHTHGAATQSANGLMSAADKKKLDGIALEETPEADIDKIIAGTYA</sequence>
<keyword evidence="3" id="KW-1185">Reference proteome</keyword>
<organism evidence="2 3">
    <name type="scientific">Sporofaciens musculi</name>
    <dbReference type="NCBI Taxonomy" id="2681861"/>
    <lineage>
        <taxon>Bacteria</taxon>
        <taxon>Bacillati</taxon>
        <taxon>Bacillota</taxon>
        <taxon>Clostridia</taxon>
        <taxon>Lachnospirales</taxon>
        <taxon>Lachnospiraceae</taxon>
        <taxon>Sporofaciens</taxon>
    </lineage>
</organism>
<gene>
    <name evidence="2" type="ORF">GN277_07135</name>
</gene>
<evidence type="ECO:0000256" key="1">
    <source>
        <dbReference type="SAM" id="MobiDB-lite"/>
    </source>
</evidence>
<dbReference type="CDD" id="cd19958">
    <property type="entry name" value="pyocin_knob"/>
    <property type="match status" value="1"/>
</dbReference>